<feature type="region of interest" description="Disordered" evidence="1">
    <location>
        <begin position="1225"/>
        <end position="1267"/>
    </location>
</feature>
<feature type="region of interest" description="Disordered" evidence="1">
    <location>
        <begin position="1183"/>
        <end position="1206"/>
    </location>
</feature>
<feature type="region of interest" description="Disordered" evidence="1">
    <location>
        <begin position="729"/>
        <end position="820"/>
    </location>
</feature>
<organism evidence="2">
    <name type="scientific">Spumella elongata</name>
    <dbReference type="NCBI Taxonomy" id="89044"/>
    <lineage>
        <taxon>Eukaryota</taxon>
        <taxon>Sar</taxon>
        <taxon>Stramenopiles</taxon>
        <taxon>Ochrophyta</taxon>
        <taxon>Chrysophyceae</taxon>
        <taxon>Chromulinales</taxon>
        <taxon>Chromulinaceae</taxon>
        <taxon>Spumella</taxon>
    </lineage>
</organism>
<reference evidence="2" key="1">
    <citation type="submission" date="2021-01" db="EMBL/GenBank/DDBJ databases">
        <authorList>
            <person name="Corre E."/>
            <person name="Pelletier E."/>
            <person name="Niang G."/>
            <person name="Scheremetjew M."/>
            <person name="Finn R."/>
            <person name="Kale V."/>
            <person name="Holt S."/>
            <person name="Cochrane G."/>
            <person name="Meng A."/>
            <person name="Brown T."/>
            <person name="Cohen L."/>
        </authorList>
    </citation>
    <scope>NUCLEOTIDE SEQUENCE</scope>
    <source>
        <strain evidence="2">CCAP 955/1</strain>
    </source>
</reference>
<evidence type="ECO:0000256" key="1">
    <source>
        <dbReference type="SAM" id="MobiDB-lite"/>
    </source>
</evidence>
<evidence type="ECO:0000313" key="2">
    <source>
        <dbReference type="EMBL" id="CAE0288254.1"/>
    </source>
</evidence>
<proteinExistence type="predicted"/>
<feature type="compositionally biased region" description="Basic residues" evidence="1">
    <location>
        <begin position="1058"/>
        <end position="1069"/>
    </location>
</feature>
<feature type="compositionally biased region" description="Polar residues" evidence="1">
    <location>
        <begin position="795"/>
        <end position="814"/>
    </location>
</feature>
<feature type="region of interest" description="Disordered" evidence="1">
    <location>
        <begin position="376"/>
        <end position="447"/>
    </location>
</feature>
<feature type="compositionally biased region" description="Polar residues" evidence="1">
    <location>
        <begin position="1227"/>
        <end position="1241"/>
    </location>
</feature>
<feature type="region of interest" description="Disordered" evidence="1">
    <location>
        <begin position="151"/>
        <end position="219"/>
    </location>
</feature>
<dbReference type="EMBL" id="HBIC01033570">
    <property type="protein sequence ID" value="CAE0288254.1"/>
    <property type="molecule type" value="Transcribed_RNA"/>
</dbReference>
<feature type="region of interest" description="Disordered" evidence="1">
    <location>
        <begin position="241"/>
        <end position="267"/>
    </location>
</feature>
<feature type="region of interest" description="Disordered" evidence="1">
    <location>
        <begin position="1126"/>
        <end position="1152"/>
    </location>
</feature>
<dbReference type="SUPFAM" id="SSF49503">
    <property type="entry name" value="Cupredoxins"/>
    <property type="match status" value="2"/>
</dbReference>
<feature type="region of interest" description="Disordered" evidence="1">
    <location>
        <begin position="1395"/>
        <end position="1425"/>
    </location>
</feature>
<dbReference type="InterPro" id="IPR008972">
    <property type="entry name" value="Cupredoxin"/>
</dbReference>
<feature type="region of interest" description="Disordered" evidence="1">
    <location>
        <begin position="1020"/>
        <end position="1099"/>
    </location>
</feature>
<feature type="compositionally biased region" description="Low complexity" evidence="1">
    <location>
        <begin position="250"/>
        <end position="267"/>
    </location>
</feature>
<sequence length="1425" mass="153823">MEFEIFIKDNAFLPISVDIKTGTAVVFINTDAVKHEIHCKGHANFPLLSISAGEFQHYVFSLPGRYEISGNGIGDMKCVVEATEIDRENIPKRNYFPTSKERKLMEGQLGGVKSALMGEPWESTLPAIENSISVHDDQISGIRQIDEYRTKRVSKSSAYGRPFKPSVSSQSDNSDTDSGEEGNMAQQRSRVKASTVKYNKTANSSTHNKEITRNPQQSFKETASMVTTTVASSAAFNNNLPPAGSTIAKTSVHPPSTPPRTSSCSTVPIAHAPSLRTKLVMIEDYAFSVSTMDVVVGQWIEFRLAEDVPAHAEHEICGISTVKQLCFESPLLQQEECTSYTYCPAHPGEIAVSCKIYPEMSCAIVVHPQTVRLDATPPVSPDRLSAAERRRDGTYNPRVAFQSAEKSADRHSRNPLSTDASLGGMMDVTSPPPAHLQSPTSPTSPAYQDVGEAVLQFDASKVPSPHRGYGSESQSSFYDSDDIFSDFEPAAKLQYQFEDAVEESDARNSRSLLEEVRLGLKNPGYADNIINTRAPAYSATASTSSIATTSNASTNGVRKNTPHVASHVIDQIVSIEEFSFRPHQIQVRCGEWVRFRRPAALVSASLVCEGEFVASEVNWPVEGDYLCLDHCFTKPGVFDVCNVIYTFCKCEVLVMLHNPPSLLGGNVRKGATPKLHGSFSAAPAKPVFHFPITDEEKQGLKNMPQRMAAPLTATTSTTVNVTTTSTVICSSSSPTNIAPLAHPTSATTSQVHTDSSDSDDTSLVQNPHDKQGKKKKGPTESTPLSKPVPLYGSFMNLSGGTGLQNATQSNNDNPNGLPRVAVDSNLENYINKFVSKLHPLDEVSEESEADNDGAEPDAAALKRRKKNQKKKEKLKLKQKQKRQAELEQQAIAETSEPMDVVEDETTEHHFFNHNADLVTDSTELAHSTLQVTTVFPSSIRTAVAADRSPEAVIDRYLKDAGVSRSRIQAQIDWGEEIELDDDLDEKTTSAYIGSASQGADGNMNAETNAAEEAVVMKKDSVSGTGKADDAPISASIEQQQETTSAVDESTTSAPVAAGKKKKNRSKAKRAGSFAQQEDALQETVSVDKTQPKRTEELGAVNGVTLAQSETVPVLALTATGNDSFPAPSLPLLATTPSSPPSTPRQNQDPRLSHAADVVNGVAENGVHAATVAAPNAVLSPESFVTPTKTRKPRKEKARTTVASSPTAANDSVNIAMEATTAIDANGSARTSASSPQINEKMSPTAFASPSAEPSTTPSTGDHMSRSSQLLRSALRIAPQHPQRDSPVPSVLFPEALEITVGQSSADVVAGAQLVGMEDAESINTGMVEDSAGEVVQDALLSACYAFEAQMEEFFLSRFDNVMDKLRRGQPDRLPSGKEVEIHYLEEQRETVIARGKHNPVKVTDSVHTAKNKDTAAPKKTKSKRK</sequence>
<gene>
    <name evidence="2" type="ORF">SELO1098_LOCUS17097</name>
</gene>
<feature type="compositionally biased region" description="Basic residues" evidence="1">
    <location>
        <begin position="863"/>
        <end position="881"/>
    </location>
</feature>
<feature type="region of interest" description="Disordered" evidence="1">
    <location>
        <begin position="863"/>
        <end position="898"/>
    </location>
</feature>
<feature type="compositionally biased region" description="Polar residues" evidence="1">
    <location>
        <begin position="196"/>
        <end position="206"/>
    </location>
</feature>
<accession>A0A7S3H8N9</accession>
<protein>
    <submittedName>
        <fullName evidence="2">Uncharacterized protein</fullName>
    </submittedName>
</protein>
<feature type="compositionally biased region" description="Polar residues" evidence="1">
    <location>
        <begin position="1035"/>
        <end position="1053"/>
    </location>
</feature>
<feature type="compositionally biased region" description="Polar residues" evidence="1">
    <location>
        <begin position="437"/>
        <end position="446"/>
    </location>
</feature>
<name>A0A7S3H8N9_9STRA</name>
<feature type="compositionally biased region" description="Low complexity" evidence="1">
    <location>
        <begin position="1242"/>
        <end position="1267"/>
    </location>
</feature>
<feature type="compositionally biased region" description="Low complexity" evidence="1">
    <location>
        <begin position="1126"/>
        <end position="1136"/>
    </location>
</feature>